<name>A0A0G3F3D0_KLEPN</name>
<dbReference type="GO" id="GO:0016758">
    <property type="term" value="F:hexosyltransferase activity"/>
    <property type="evidence" value="ECO:0007669"/>
    <property type="project" value="UniProtKB-ARBA"/>
</dbReference>
<evidence type="ECO:0000259" key="3">
    <source>
        <dbReference type="Pfam" id="PF00535"/>
    </source>
</evidence>
<dbReference type="Gene3D" id="3.90.550.10">
    <property type="entry name" value="Spore Coat Polysaccharide Biosynthesis Protein SpsA, Chain A"/>
    <property type="match status" value="1"/>
</dbReference>
<evidence type="ECO:0000256" key="1">
    <source>
        <dbReference type="ARBA" id="ARBA00022676"/>
    </source>
</evidence>
<proteinExistence type="predicted"/>
<sequence length="331" mass="38084">MKKSKLFSVIIPIYNVQDYLLECIESLSSQTADDIEFLLIDDGSTDNSGDIAKVFCEKRTDFLYFRKKNGGLSDARNYGLSHAQGEYIVFIDSDDIVSSDFFSKIKKVIATERSDLIYINYIKFFDEEEKQALSDLKEKLVYKNIGKSKLAKKPNFAWARVARVELYENNLFPVGVIYEDVVTSCILTSSSQKITHIVNTLYGYRKRNGSITTISAEKQFLLFESLSVLKTKRDLNIVSNKLFCSSYVNLIQSCLVSLVRVDSKDVYREKQTMIVNAYMQDLTILDIVTSYSKLRFKLLSICARRKILMSFVLLFIRPLVKFSDRKNRLIS</sequence>
<dbReference type="AlphaFoldDB" id="A0A0G3F3D0"/>
<dbReference type="InterPro" id="IPR029044">
    <property type="entry name" value="Nucleotide-diphossugar_trans"/>
</dbReference>
<feature type="domain" description="Glycosyltransferase 2-like" evidence="3">
    <location>
        <begin position="8"/>
        <end position="145"/>
    </location>
</feature>
<protein>
    <submittedName>
        <fullName evidence="4">WcaN glycosyltransferase</fullName>
    </submittedName>
</protein>
<dbReference type="CDD" id="cd00761">
    <property type="entry name" value="Glyco_tranf_GTA_type"/>
    <property type="match status" value="1"/>
</dbReference>
<dbReference type="Pfam" id="PF00535">
    <property type="entry name" value="Glycos_transf_2"/>
    <property type="match status" value="1"/>
</dbReference>
<dbReference type="RefSeq" id="WP_094326683.1">
    <property type="nucleotide sequence ID" value="NZ_CP075256.1"/>
</dbReference>
<dbReference type="PANTHER" id="PTHR22916:SF51">
    <property type="entry name" value="GLYCOSYLTRANSFERASE EPSH-RELATED"/>
    <property type="match status" value="1"/>
</dbReference>
<dbReference type="EMBL" id="KR007675">
    <property type="protein sequence ID" value="AKJ75363.1"/>
    <property type="molecule type" value="Genomic_DNA"/>
</dbReference>
<organism evidence="4">
    <name type="scientific">Klebsiella pneumoniae</name>
    <dbReference type="NCBI Taxonomy" id="573"/>
    <lineage>
        <taxon>Bacteria</taxon>
        <taxon>Pseudomonadati</taxon>
        <taxon>Pseudomonadota</taxon>
        <taxon>Gammaproteobacteria</taxon>
        <taxon>Enterobacterales</taxon>
        <taxon>Enterobacteriaceae</taxon>
        <taxon>Klebsiella/Raoultella group</taxon>
        <taxon>Klebsiella</taxon>
        <taxon>Klebsiella pneumoniae complex</taxon>
    </lineage>
</organism>
<keyword evidence="1" id="KW-0328">Glycosyltransferase</keyword>
<keyword evidence="2 4" id="KW-0808">Transferase</keyword>
<dbReference type="SUPFAM" id="SSF53448">
    <property type="entry name" value="Nucleotide-diphospho-sugar transferases"/>
    <property type="match status" value="1"/>
</dbReference>
<dbReference type="PANTHER" id="PTHR22916">
    <property type="entry name" value="GLYCOSYLTRANSFERASE"/>
    <property type="match status" value="1"/>
</dbReference>
<dbReference type="InterPro" id="IPR001173">
    <property type="entry name" value="Glyco_trans_2-like"/>
</dbReference>
<reference evidence="4" key="1">
    <citation type="journal article" date="2015" name="Genome Biol. Evol.">
        <title>Extensive Capsule Locus Variation and Large-Scale Genomic Recombination within the Klebsiella pneumoniae Clonal Group 258.</title>
        <authorList>
            <person name="Wyres K.L."/>
            <person name="Gorrie C."/>
            <person name="Edwards D.J."/>
            <person name="Wertheim H.F."/>
            <person name="Hsu L.Y."/>
            <person name="Van Kinh N."/>
            <person name="Zadoks R."/>
            <person name="Baker S."/>
            <person name="Holt K.E."/>
        </authorList>
    </citation>
    <scope>NUCLEOTIDE SEQUENCE</scope>
    <source>
        <strain evidence="4">09/370B</strain>
    </source>
</reference>
<gene>
    <name evidence="4" type="primary">wcaN</name>
    <name evidence="4" type="ORF">09_370B_00009</name>
</gene>
<evidence type="ECO:0000313" key="4">
    <source>
        <dbReference type="EMBL" id="AKJ75363.1"/>
    </source>
</evidence>
<evidence type="ECO:0000256" key="2">
    <source>
        <dbReference type="ARBA" id="ARBA00022679"/>
    </source>
</evidence>
<accession>A0A0G3F3D0</accession>